<dbReference type="SUPFAM" id="SSF48179">
    <property type="entry name" value="6-phosphogluconate dehydrogenase C-terminal domain-like"/>
    <property type="match status" value="1"/>
</dbReference>
<sequence>MSSHVVFGAGLIGSYLGASMHNLGLNVALVCRAAVKNNLAKGVVLTDYQEHYAQVENLNFLDSEILAKLKPEQISCDFLWLTVKCHSVERALLEIAPLVNKNTVILCCQNGLGSDRPVKNAYPHNTVLRVMVPFNVVELEKGHLHRGSEGHLTIEQANRPDISENLQAMLNSELLPVSITNDMQSLLWAKLQLNLGNSINALADIPVKSMLEQRGYRLVIATMMQELLAVSKELGLELPKVTALPANLVPHVLKLPNFLFKLVANKMLAVDPNVRTSMWWDMSQNKPTEIQYLNGAVVGEGARVGVPTPANTRIVALVEALSAPSSKHEQGAKRVKTALTRPVSASQLQRLIRQH</sequence>
<dbReference type="InterPro" id="IPR003710">
    <property type="entry name" value="ApbA"/>
</dbReference>
<comment type="similarity">
    <text evidence="2">Belongs to the ketopantoate reductase family.</text>
</comment>
<dbReference type="NCBIfam" id="TIGR00745">
    <property type="entry name" value="apbA_panE"/>
    <property type="match status" value="1"/>
</dbReference>
<comment type="pathway">
    <text evidence="1">Cofactor biosynthesis; (R)-pantothenate biosynthesis; (R)-pantoate from 3-methyl-2-oxobutanoate: step 2/2.</text>
</comment>
<evidence type="ECO:0000256" key="2">
    <source>
        <dbReference type="ARBA" id="ARBA00007870"/>
    </source>
</evidence>
<dbReference type="Pfam" id="PF02558">
    <property type="entry name" value="ApbA"/>
    <property type="match status" value="1"/>
</dbReference>
<dbReference type="InterPro" id="IPR008927">
    <property type="entry name" value="6-PGluconate_DH-like_C_sf"/>
</dbReference>
<dbReference type="GO" id="GO:0008677">
    <property type="term" value="F:2-dehydropantoate 2-reductase activity"/>
    <property type="evidence" value="ECO:0007669"/>
    <property type="project" value="UniProtKB-EC"/>
</dbReference>
<evidence type="ECO:0000256" key="4">
    <source>
        <dbReference type="ARBA" id="ARBA00019465"/>
    </source>
</evidence>
<dbReference type="Gene3D" id="3.40.50.720">
    <property type="entry name" value="NAD(P)-binding Rossmann-like Domain"/>
    <property type="match status" value="1"/>
</dbReference>
<protein>
    <recommendedName>
        <fullName evidence="4">2-dehydropantoate 2-reductase</fullName>
        <ecNumber evidence="3">1.1.1.169</ecNumber>
    </recommendedName>
    <alternativeName>
        <fullName evidence="8">Ketopantoate reductase</fullName>
    </alternativeName>
</protein>
<comment type="catalytic activity">
    <reaction evidence="9">
        <text>(R)-pantoate + NADP(+) = 2-dehydropantoate + NADPH + H(+)</text>
        <dbReference type="Rhea" id="RHEA:16233"/>
        <dbReference type="ChEBI" id="CHEBI:11561"/>
        <dbReference type="ChEBI" id="CHEBI:15378"/>
        <dbReference type="ChEBI" id="CHEBI:15980"/>
        <dbReference type="ChEBI" id="CHEBI:57783"/>
        <dbReference type="ChEBI" id="CHEBI:58349"/>
        <dbReference type="EC" id="1.1.1.169"/>
    </reaction>
</comment>
<proteinExistence type="inferred from homology"/>
<evidence type="ECO:0000256" key="9">
    <source>
        <dbReference type="ARBA" id="ARBA00048793"/>
    </source>
</evidence>
<evidence type="ECO:0000313" key="12">
    <source>
        <dbReference type="EMBL" id="MEM5495896.1"/>
    </source>
</evidence>
<reference evidence="12 13" key="1">
    <citation type="submission" date="2024-03" db="EMBL/GenBank/DDBJ databases">
        <title>Community enrichment and isolation of bacterial strains for fucoidan degradation.</title>
        <authorList>
            <person name="Sichert A."/>
        </authorList>
    </citation>
    <scope>NUCLEOTIDE SEQUENCE [LARGE SCALE GENOMIC DNA]</scope>
    <source>
        <strain evidence="12 13">AS12</strain>
    </source>
</reference>
<comment type="caution">
    <text evidence="12">The sequence shown here is derived from an EMBL/GenBank/DDBJ whole genome shotgun (WGS) entry which is preliminary data.</text>
</comment>
<evidence type="ECO:0000313" key="13">
    <source>
        <dbReference type="Proteomes" id="UP001461163"/>
    </source>
</evidence>
<evidence type="ECO:0000259" key="10">
    <source>
        <dbReference type="Pfam" id="PF02558"/>
    </source>
</evidence>
<evidence type="ECO:0000256" key="5">
    <source>
        <dbReference type="ARBA" id="ARBA00022655"/>
    </source>
</evidence>
<keyword evidence="7 12" id="KW-0560">Oxidoreductase</keyword>
<dbReference type="EMBL" id="JBBMQS010000001">
    <property type="protein sequence ID" value="MEM5495896.1"/>
    <property type="molecule type" value="Genomic_DNA"/>
</dbReference>
<dbReference type="InterPro" id="IPR013752">
    <property type="entry name" value="KPA_reductase"/>
</dbReference>
<dbReference type="EC" id="1.1.1.169" evidence="3"/>
<dbReference type="InterPro" id="IPR013332">
    <property type="entry name" value="KPR_N"/>
</dbReference>
<dbReference type="InterPro" id="IPR051402">
    <property type="entry name" value="KPR-Related"/>
</dbReference>
<accession>A0ABU9SPU3</accession>
<dbReference type="PANTHER" id="PTHR21708">
    <property type="entry name" value="PROBABLE 2-DEHYDROPANTOATE 2-REDUCTASE"/>
    <property type="match status" value="1"/>
</dbReference>
<feature type="domain" description="Ketopantoate reductase C-terminal" evidence="11">
    <location>
        <begin position="182"/>
        <end position="321"/>
    </location>
</feature>
<dbReference type="InterPro" id="IPR013328">
    <property type="entry name" value="6PGD_dom2"/>
</dbReference>
<dbReference type="Gene3D" id="1.10.1040.10">
    <property type="entry name" value="N-(1-d-carboxylethyl)-l-norvaline Dehydrogenase, domain 2"/>
    <property type="match status" value="1"/>
</dbReference>
<keyword evidence="5" id="KW-0566">Pantothenate biosynthesis</keyword>
<keyword evidence="6" id="KW-0521">NADP</keyword>
<organism evidence="12 13">
    <name type="scientific">Paraglaciecola mesophila</name>
    <dbReference type="NCBI Taxonomy" id="197222"/>
    <lineage>
        <taxon>Bacteria</taxon>
        <taxon>Pseudomonadati</taxon>
        <taxon>Pseudomonadota</taxon>
        <taxon>Gammaproteobacteria</taxon>
        <taxon>Alteromonadales</taxon>
        <taxon>Alteromonadaceae</taxon>
        <taxon>Paraglaciecola</taxon>
    </lineage>
</organism>
<dbReference type="InterPro" id="IPR036291">
    <property type="entry name" value="NAD(P)-bd_dom_sf"/>
</dbReference>
<keyword evidence="13" id="KW-1185">Reference proteome</keyword>
<evidence type="ECO:0000256" key="8">
    <source>
        <dbReference type="ARBA" id="ARBA00032024"/>
    </source>
</evidence>
<gene>
    <name evidence="12" type="ORF">WNY77_00660</name>
</gene>
<dbReference type="Pfam" id="PF08546">
    <property type="entry name" value="ApbA_C"/>
    <property type="match status" value="1"/>
</dbReference>
<dbReference type="SUPFAM" id="SSF51735">
    <property type="entry name" value="NAD(P)-binding Rossmann-fold domains"/>
    <property type="match status" value="1"/>
</dbReference>
<dbReference type="RefSeq" id="WP_006992444.1">
    <property type="nucleotide sequence ID" value="NZ_JBBMQS010000001.1"/>
</dbReference>
<evidence type="ECO:0000259" key="11">
    <source>
        <dbReference type="Pfam" id="PF08546"/>
    </source>
</evidence>
<evidence type="ECO:0000256" key="7">
    <source>
        <dbReference type="ARBA" id="ARBA00023002"/>
    </source>
</evidence>
<feature type="domain" description="Ketopantoate reductase N-terminal" evidence="10">
    <location>
        <begin position="5"/>
        <end position="157"/>
    </location>
</feature>
<dbReference type="Proteomes" id="UP001461163">
    <property type="component" value="Unassembled WGS sequence"/>
</dbReference>
<evidence type="ECO:0000256" key="1">
    <source>
        <dbReference type="ARBA" id="ARBA00004994"/>
    </source>
</evidence>
<dbReference type="PANTHER" id="PTHR21708:SF26">
    <property type="entry name" value="2-DEHYDROPANTOATE 2-REDUCTASE"/>
    <property type="match status" value="1"/>
</dbReference>
<evidence type="ECO:0000256" key="3">
    <source>
        <dbReference type="ARBA" id="ARBA00013014"/>
    </source>
</evidence>
<name>A0ABU9SPU3_9ALTE</name>
<evidence type="ECO:0000256" key="6">
    <source>
        <dbReference type="ARBA" id="ARBA00022857"/>
    </source>
</evidence>